<dbReference type="InterPro" id="IPR000086">
    <property type="entry name" value="NUDIX_hydrolase_dom"/>
</dbReference>
<sequence length="200" mass="23395">MRQIAFKIVVFCSLLSIISCSQQTKKEEIPHYLRKDNFTVLRVIIKNDDNQILMVGGNDSWGMPYVNLSKRQFLKEAIDSMALEHGIRLADIELRGQFAFKYDYKPNMTFRNYYVAQFKSGKIKVPKNNLEDEFEKIEWVDIPEAIERNNNTGIQEITRQILNNPDVVWGGSFMVSHTVDDHPTKIVEPFYPLYKKEINQ</sequence>
<dbReference type="InterPro" id="IPR015797">
    <property type="entry name" value="NUDIX_hydrolase-like_dom_sf"/>
</dbReference>
<proteinExistence type="predicted"/>
<dbReference type="Proteomes" id="UP000718451">
    <property type="component" value="Unassembled WGS sequence"/>
</dbReference>
<protein>
    <submittedName>
        <fullName evidence="2">NUDIX hydrolase</fullName>
    </submittedName>
</protein>
<organism evidence="2 3">
    <name type="scientific">Croceivirga thetidis</name>
    <dbReference type="NCBI Taxonomy" id="2721623"/>
    <lineage>
        <taxon>Bacteria</taxon>
        <taxon>Pseudomonadati</taxon>
        <taxon>Bacteroidota</taxon>
        <taxon>Flavobacteriia</taxon>
        <taxon>Flavobacteriales</taxon>
        <taxon>Flavobacteriaceae</taxon>
        <taxon>Croceivirga</taxon>
    </lineage>
</organism>
<gene>
    <name evidence="2" type="ORF">HCU67_03875</name>
</gene>
<dbReference type="GO" id="GO:0016787">
    <property type="term" value="F:hydrolase activity"/>
    <property type="evidence" value="ECO:0007669"/>
    <property type="project" value="UniProtKB-KW"/>
</dbReference>
<reference evidence="2 3" key="1">
    <citation type="submission" date="2020-04" db="EMBL/GenBank/DDBJ databases">
        <authorList>
            <person name="Yoon J."/>
        </authorList>
    </citation>
    <scope>NUCLEOTIDE SEQUENCE [LARGE SCALE GENOMIC DNA]</scope>
    <source>
        <strain evidence="2 3">DJ-13</strain>
    </source>
</reference>
<name>A0ABX1GN33_9FLAO</name>
<dbReference type="RefSeq" id="WP_168551265.1">
    <property type="nucleotide sequence ID" value="NZ_JAAWWL010000001.1"/>
</dbReference>
<dbReference type="SUPFAM" id="SSF55811">
    <property type="entry name" value="Nudix"/>
    <property type="match status" value="1"/>
</dbReference>
<dbReference type="PROSITE" id="PS51462">
    <property type="entry name" value="NUDIX"/>
    <property type="match status" value="1"/>
</dbReference>
<dbReference type="PROSITE" id="PS51257">
    <property type="entry name" value="PROKAR_LIPOPROTEIN"/>
    <property type="match status" value="1"/>
</dbReference>
<dbReference type="EMBL" id="JAAWWL010000001">
    <property type="protein sequence ID" value="NKI31068.1"/>
    <property type="molecule type" value="Genomic_DNA"/>
</dbReference>
<dbReference type="Gene3D" id="3.90.79.10">
    <property type="entry name" value="Nucleoside Triphosphate Pyrophosphohydrolase"/>
    <property type="match status" value="1"/>
</dbReference>
<keyword evidence="2" id="KW-0378">Hydrolase</keyword>
<comment type="caution">
    <text evidence="2">The sequence shown here is derived from an EMBL/GenBank/DDBJ whole genome shotgun (WGS) entry which is preliminary data.</text>
</comment>
<evidence type="ECO:0000259" key="1">
    <source>
        <dbReference type="PROSITE" id="PS51462"/>
    </source>
</evidence>
<accession>A0ABX1GN33</accession>
<evidence type="ECO:0000313" key="3">
    <source>
        <dbReference type="Proteomes" id="UP000718451"/>
    </source>
</evidence>
<evidence type="ECO:0000313" key="2">
    <source>
        <dbReference type="EMBL" id="NKI31068.1"/>
    </source>
</evidence>
<feature type="domain" description="Nudix hydrolase" evidence="1">
    <location>
        <begin position="1"/>
        <end position="162"/>
    </location>
</feature>
<keyword evidence="3" id="KW-1185">Reference proteome</keyword>